<comment type="function">
    <text evidence="6">Bidirectionally degrades single-stranded DNA into large acid-insoluble oligonucleotides, which are then degraded further into small acid-soluble oligonucleotides.</text>
</comment>
<feature type="region of interest" description="Disordered" evidence="7">
    <location>
        <begin position="1"/>
        <end position="35"/>
    </location>
</feature>
<comment type="catalytic activity">
    <reaction evidence="6">
        <text>Exonucleolytic cleavage in either 5'- to 3'- or 3'- to 5'-direction to yield nucleoside 5'-phosphates.</text>
        <dbReference type="EC" id="3.1.11.6"/>
    </reaction>
</comment>
<dbReference type="InterPro" id="IPR037004">
    <property type="entry name" value="Exonuc_VII_ssu_sf"/>
</dbReference>
<dbReference type="EC" id="3.1.11.6" evidence="6"/>
<dbReference type="Proteomes" id="UP000019678">
    <property type="component" value="Unassembled WGS sequence"/>
</dbReference>
<keyword evidence="5 6" id="KW-0269">Exonuclease</keyword>
<dbReference type="OrthoDB" id="5523157at2"/>
<dbReference type="Pfam" id="PF02609">
    <property type="entry name" value="Exonuc_VII_S"/>
    <property type="match status" value="1"/>
</dbReference>
<dbReference type="Gene3D" id="1.10.287.1040">
    <property type="entry name" value="Exonuclease VII, small subunit"/>
    <property type="match status" value="1"/>
</dbReference>
<dbReference type="AlphaFoldDB" id="A0A017SYE6"/>
<dbReference type="HAMAP" id="MF_00337">
    <property type="entry name" value="Exonuc_7_S"/>
    <property type="match status" value="1"/>
</dbReference>
<dbReference type="GO" id="GO:0009318">
    <property type="term" value="C:exodeoxyribonuclease VII complex"/>
    <property type="evidence" value="ECO:0007669"/>
    <property type="project" value="UniProtKB-UniRule"/>
</dbReference>
<dbReference type="InterPro" id="IPR003761">
    <property type="entry name" value="Exonuc_VII_S"/>
</dbReference>
<gene>
    <name evidence="6" type="primary">xseB</name>
    <name evidence="8" type="ORF">CAP_7617</name>
</gene>
<protein>
    <recommendedName>
        <fullName evidence="6">Exodeoxyribonuclease 7 small subunit</fullName>
        <ecNumber evidence="6">3.1.11.6</ecNumber>
    </recommendedName>
    <alternativeName>
        <fullName evidence="6">Exodeoxyribonuclease VII small subunit</fullName>
        <shortName evidence="6">Exonuclease VII small subunit</shortName>
    </alternativeName>
</protein>
<reference evidence="8 9" key="1">
    <citation type="submission" date="2013-05" db="EMBL/GenBank/DDBJ databases">
        <title>Genome assembly of Chondromyces apiculatus DSM 436.</title>
        <authorList>
            <person name="Sharma G."/>
            <person name="Khatri I."/>
            <person name="Kaur C."/>
            <person name="Mayilraj S."/>
            <person name="Subramanian S."/>
        </authorList>
    </citation>
    <scope>NUCLEOTIDE SEQUENCE [LARGE SCALE GENOMIC DNA]</scope>
    <source>
        <strain evidence="8 9">DSM 436</strain>
    </source>
</reference>
<evidence type="ECO:0000256" key="5">
    <source>
        <dbReference type="ARBA" id="ARBA00022839"/>
    </source>
</evidence>
<evidence type="ECO:0000313" key="8">
    <source>
        <dbReference type="EMBL" id="EYF01999.1"/>
    </source>
</evidence>
<evidence type="ECO:0000256" key="4">
    <source>
        <dbReference type="ARBA" id="ARBA00022801"/>
    </source>
</evidence>
<keyword evidence="3 6" id="KW-0540">Nuclease</keyword>
<dbReference type="GO" id="GO:0005829">
    <property type="term" value="C:cytosol"/>
    <property type="evidence" value="ECO:0007669"/>
    <property type="project" value="TreeGrafter"/>
</dbReference>
<dbReference type="PANTHER" id="PTHR34137">
    <property type="entry name" value="EXODEOXYRIBONUCLEASE 7 SMALL SUBUNIT"/>
    <property type="match status" value="1"/>
</dbReference>
<keyword evidence="2 6" id="KW-0963">Cytoplasm</keyword>
<evidence type="ECO:0000313" key="9">
    <source>
        <dbReference type="Proteomes" id="UP000019678"/>
    </source>
</evidence>
<dbReference type="NCBIfam" id="TIGR01280">
    <property type="entry name" value="xseB"/>
    <property type="match status" value="1"/>
</dbReference>
<keyword evidence="4 6" id="KW-0378">Hydrolase</keyword>
<proteinExistence type="inferred from homology"/>
<dbReference type="PANTHER" id="PTHR34137:SF1">
    <property type="entry name" value="EXODEOXYRIBONUCLEASE 7 SMALL SUBUNIT"/>
    <property type="match status" value="1"/>
</dbReference>
<comment type="subcellular location">
    <subcellularLocation>
        <location evidence="6">Cytoplasm</location>
    </subcellularLocation>
</comment>
<name>A0A017SYE6_9BACT</name>
<dbReference type="GO" id="GO:0006308">
    <property type="term" value="P:DNA catabolic process"/>
    <property type="evidence" value="ECO:0007669"/>
    <property type="project" value="UniProtKB-UniRule"/>
</dbReference>
<comment type="caution">
    <text evidence="8">The sequence shown here is derived from an EMBL/GenBank/DDBJ whole genome shotgun (WGS) entry which is preliminary data.</text>
</comment>
<evidence type="ECO:0000256" key="2">
    <source>
        <dbReference type="ARBA" id="ARBA00022490"/>
    </source>
</evidence>
<comment type="similarity">
    <text evidence="1 6">Belongs to the XseB family.</text>
</comment>
<feature type="compositionally biased region" description="Low complexity" evidence="7">
    <location>
        <begin position="9"/>
        <end position="18"/>
    </location>
</feature>
<organism evidence="8 9">
    <name type="scientific">Chondromyces apiculatus DSM 436</name>
    <dbReference type="NCBI Taxonomy" id="1192034"/>
    <lineage>
        <taxon>Bacteria</taxon>
        <taxon>Pseudomonadati</taxon>
        <taxon>Myxococcota</taxon>
        <taxon>Polyangia</taxon>
        <taxon>Polyangiales</taxon>
        <taxon>Polyangiaceae</taxon>
        <taxon>Chondromyces</taxon>
    </lineage>
</organism>
<accession>A0A017SYE6</accession>
<sequence length="100" mass="10721">MTERRDEGTANGATASAGAPGGAPGAEGTSFEDSTRRLAQIVNELEGGDMPLERALSLFEEGVRLSRAAQERLDRAERRVEELLGVDADGRPTTRDFETT</sequence>
<dbReference type="RefSeq" id="WP_081865537.1">
    <property type="nucleotide sequence ID" value="NZ_ASRX01000068.1"/>
</dbReference>
<dbReference type="STRING" id="1192034.CAP_7617"/>
<dbReference type="SUPFAM" id="SSF116842">
    <property type="entry name" value="XseB-like"/>
    <property type="match status" value="1"/>
</dbReference>
<evidence type="ECO:0000256" key="3">
    <source>
        <dbReference type="ARBA" id="ARBA00022722"/>
    </source>
</evidence>
<dbReference type="EMBL" id="ASRX01000068">
    <property type="protein sequence ID" value="EYF01999.1"/>
    <property type="molecule type" value="Genomic_DNA"/>
</dbReference>
<evidence type="ECO:0000256" key="7">
    <source>
        <dbReference type="SAM" id="MobiDB-lite"/>
    </source>
</evidence>
<keyword evidence="9" id="KW-1185">Reference proteome</keyword>
<dbReference type="eggNOG" id="COG1722">
    <property type="taxonomic scope" value="Bacteria"/>
</dbReference>
<evidence type="ECO:0000256" key="1">
    <source>
        <dbReference type="ARBA" id="ARBA00009998"/>
    </source>
</evidence>
<comment type="subunit">
    <text evidence="6">Heterooligomer composed of large and small subunits.</text>
</comment>
<dbReference type="GO" id="GO:0008855">
    <property type="term" value="F:exodeoxyribonuclease VII activity"/>
    <property type="evidence" value="ECO:0007669"/>
    <property type="project" value="UniProtKB-UniRule"/>
</dbReference>
<evidence type="ECO:0000256" key="6">
    <source>
        <dbReference type="HAMAP-Rule" id="MF_00337"/>
    </source>
</evidence>